<evidence type="ECO:0000313" key="2">
    <source>
        <dbReference type="Proteomes" id="UP000030746"/>
    </source>
</evidence>
<dbReference type="EMBL" id="KB202014">
    <property type="protein sequence ID" value="ESO92763.1"/>
    <property type="molecule type" value="Genomic_DNA"/>
</dbReference>
<dbReference type="HOGENOM" id="CLU_1564626_0_0_1"/>
<keyword evidence="2" id="KW-1185">Reference proteome</keyword>
<proteinExistence type="predicted"/>
<organism evidence="1 2">
    <name type="scientific">Lottia gigantea</name>
    <name type="common">Giant owl limpet</name>
    <dbReference type="NCBI Taxonomy" id="225164"/>
    <lineage>
        <taxon>Eukaryota</taxon>
        <taxon>Metazoa</taxon>
        <taxon>Spiralia</taxon>
        <taxon>Lophotrochozoa</taxon>
        <taxon>Mollusca</taxon>
        <taxon>Gastropoda</taxon>
        <taxon>Patellogastropoda</taxon>
        <taxon>Lottioidea</taxon>
        <taxon>Lottiidae</taxon>
        <taxon>Lottia</taxon>
    </lineage>
</organism>
<dbReference type="GeneID" id="20238953"/>
<protein>
    <submittedName>
        <fullName evidence="1">Uncharacterized protein</fullName>
    </submittedName>
</protein>
<dbReference type="AlphaFoldDB" id="V3ZN05"/>
<reference evidence="1 2" key="1">
    <citation type="journal article" date="2013" name="Nature">
        <title>Insights into bilaterian evolution from three spiralian genomes.</title>
        <authorList>
            <person name="Simakov O."/>
            <person name="Marletaz F."/>
            <person name="Cho S.J."/>
            <person name="Edsinger-Gonzales E."/>
            <person name="Havlak P."/>
            <person name="Hellsten U."/>
            <person name="Kuo D.H."/>
            <person name="Larsson T."/>
            <person name="Lv J."/>
            <person name="Arendt D."/>
            <person name="Savage R."/>
            <person name="Osoegawa K."/>
            <person name="de Jong P."/>
            <person name="Grimwood J."/>
            <person name="Chapman J.A."/>
            <person name="Shapiro H."/>
            <person name="Aerts A."/>
            <person name="Otillar R.P."/>
            <person name="Terry A.Y."/>
            <person name="Boore J.L."/>
            <person name="Grigoriev I.V."/>
            <person name="Lindberg D.R."/>
            <person name="Seaver E.C."/>
            <person name="Weisblat D.A."/>
            <person name="Putnam N.H."/>
            <person name="Rokhsar D.S."/>
        </authorList>
    </citation>
    <scope>NUCLEOTIDE SEQUENCE [LARGE SCALE GENOMIC DNA]</scope>
</reference>
<evidence type="ECO:0000313" key="1">
    <source>
        <dbReference type="EMBL" id="ESO92763.1"/>
    </source>
</evidence>
<dbReference type="CTD" id="20238953"/>
<gene>
    <name evidence="1" type="ORF">LOTGIDRAFT_162244</name>
</gene>
<dbReference type="RefSeq" id="XP_009056452.1">
    <property type="nucleotide sequence ID" value="XM_009058204.1"/>
</dbReference>
<sequence length="190" mass="21530">MAAVFPNVSSLPAGNYEVLGFGPQSSEDCEQVFDTRFDEFYDQEPYSYTGVSIVNLQNLVDERKVVHKDSTHHLETSSIPPIYEQLKSFIVEDATRTGFPISLFSSVSNVTDVKVKEKALLESFDSLRPLYPEPIMQLSCSYNSSTYSLLRQDHNTMGIAVCFLGPYLNMPVILERVISIPIWDFITEQR</sequence>
<dbReference type="Proteomes" id="UP000030746">
    <property type="component" value="Unassembled WGS sequence"/>
</dbReference>
<name>V3ZN05_LOTGI</name>
<accession>V3ZN05</accession>
<dbReference type="KEGG" id="lgi:LOTGIDRAFT_162244"/>